<dbReference type="EMBL" id="PGGO01000010">
    <property type="protein sequence ID" value="PSH68116.1"/>
    <property type="molecule type" value="Genomic_DNA"/>
</dbReference>
<feature type="transmembrane region" description="Helical" evidence="2">
    <location>
        <begin position="31"/>
        <end position="54"/>
    </location>
</feature>
<keyword evidence="2" id="KW-1133">Transmembrane helix</keyword>
<keyword evidence="2" id="KW-0472">Membrane</keyword>
<proteinExistence type="predicted"/>
<dbReference type="Proteomes" id="UP000241444">
    <property type="component" value="Unassembled WGS sequence"/>
</dbReference>
<evidence type="ECO:0000256" key="1">
    <source>
        <dbReference type="SAM" id="MobiDB-lite"/>
    </source>
</evidence>
<feature type="region of interest" description="Disordered" evidence="1">
    <location>
        <begin position="62"/>
        <end position="90"/>
    </location>
</feature>
<dbReference type="Pfam" id="PF11089">
    <property type="entry name" value="SyrA"/>
    <property type="match status" value="1"/>
</dbReference>
<keyword evidence="4" id="KW-1185">Reference proteome</keyword>
<feature type="compositionally biased region" description="Basic and acidic residues" evidence="1">
    <location>
        <begin position="62"/>
        <end position="74"/>
    </location>
</feature>
<protein>
    <submittedName>
        <fullName evidence="3">Exopolysaccharide production repressor protein exox</fullName>
    </submittedName>
</protein>
<dbReference type="RefSeq" id="WP_106711806.1">
    <property type="nucleotide sequence ID" value="NZ_PGGO01000010.1"/>
</dbReference>
<evidence type="ECO:0000256" key="2">
    <source>
        <dbReference type="SAM" id="Phobius"/>
    </source>
</evidence>
<dbReference type="OrthoDB" id="9802759at2"/>
<organism evidence="3 4">
    <name type="scientific">Phyllobacterium brassicacearum</name>
    <dbReference type="NCBI Taxonomy" id="314235"/>
    <lineage>
        <taxon>Bacteria</taxon>
        <taxon>Pseudomonadati</taxon>
        <taxon>Pseudomonadota</taxon>
        <taxon>Alphaproteobacteria</taxon>
        <taxon>Hyphomicrobiales</taxon>
        <taxon>Phyllobacteriaceae</taxon>
        <taxon>Phyllobacterium</taxon>
    </lineage>
</organism>
<evidence type="ECO:0000313" key="3">
    <source>
        <dbReference type="EMBL" id="PSH68116.1"/>
    </source>
</evidence>
<gene>
    <name evidence="3" type="ORF">CU102_14385</name>
</gene>
<sequence>MRFPRFLIGLLAALLVFGVTTYLITGNVWRTLGQTLVCAFLIQLGYFVVILWLVSRRKSQVSDDAQKNPDDAHFHKQRRSIFASRLRHTR</sequence>
<evidence type="ECO:0000313" key="4">
    <source>
        <dbReference type="Proteomes" id="UP000241444"/>
    </source>
</evidence>
<dbReference type="InterPro" id="IPR024239">
    <property type="entry name" value="SyrA"/>
</dbReference>
<reference evidence="4" key="1">
    <citation type="submission" date="2017-11" db="EMBL/GenBank/DDBJ databases">
        <authorList>
            <person name="Kuznetsova I."/>
            <person name="Sazanova A."/>
            <person name="Chirak E."/>
            <person name="Safronova V."/>
            <person name="Willems A."/>
        </authorList>
    </citation>
    <scope>NUCLEOTIDE SEQUENCE [LARGE SCALE GENOMIC DNA]</scope>
    <source>
        <strain evidence="4">STM 196</strain>
    </source>
</reference>
<comment type="caution">
    <text evidence="3">The sequence shown here is derived from an EMBL/GenBank/DDBJ whole genome shotgun (WGS) entry which is preliminary data.</text>
</comment>
<accession>A0A2P7BNS1</accession>
<dbReference type="AlphaFoldDB" id="A0A2P7BNS1"/>
<feature type="compositionally biased region" description="Basic residues" evidence="1">
    <location>
        <begin position="75"/>
        <end position="90"/>
    </location>
</feature>
<keyword evidence="2" id="KW-0812">Transmembrane</keyword>
<name>A0A2P7BNS1_9HYPH</name>